<evidence type="ECO:0000313" key="4">
    <source>
        <dbReference type="EMBL" id="AFM17622.1"/>
    </source>
</evidence>
<dbReference type="OrthoDB" id="4764723at2"/>
<feature type="compositionally biased region" description="Low complexity" evidence="1">
    <location>
        <begin position="313"/>
        <end position="324"/>
    </location>
</feature>
<dbReference type="AlphaFoldDB" id="I4BK15"/>
<keyword evidence="5" id="KW-1185">Reference proteome</keyword>
<feature type="compositionally biased region" description="Low complexity" evidence="1">
    <location>
        <begin position="345"/>
        <end position="355"/>
    </location>
</feature>
<dbReference type="Pfam" id="PF23717">
    <property type="entry name" value="DUF7159"/>
    <property type="match status" value="1"/>
</dbReference>
<protein>
    <recommendedName>
        <fullName evidence="3">DUF7159 domain-containing protein</fullName>
    </recommendedName>
</protein>
<evidence type="ECO:0000256" key="2">
    <source>
        <dbReference type="SAM" id="Phobius"/>
    </source>
</evidence>
<evidence type="ECO:0000259" key="3">
    <source>
        <dbReference type="Pfam" id="PF23717"/>
    </source>
</evidence>
<feature type="region of interest" description="Disordered" evidence="1">
    <location>
        <begin position="306"/>
        <end position="414"/>
    </location>
</feature>
<keyword evidence="2" id="KW-0472">Membrane</keyword>
<gene>
    <name evidence="4" type="ordered locus">Mycch_2861</name>
</gene>
<accession>I4BK15</accession>
<keyword evidence="2" id="KW-0812">Transmembrane</keyword>
<feature type="compositionally biased region" description="Pro residues" evidence="1">
    <location>
        <begin position="356"/>
        <end position="378"/>
    </location>
</feature>
<dbReference type="InterPro" id="IPR055583">
    <property type="entry name" value="DUF7159"/>
</dbReference>
<name>I4BK15_MYCCN</name>
<keyword evidence="2" id="KW-1133">Transmembrane helix</keyword>
<feature type="transmembrane region" description="Helical" evidence="2">
    <location>
        <begin position="255"/>
        <end position="278"/>
    </location>
</feature>
<evidence type="ECO:0000256" key="1">
    <source>
        <dbReference type="SAM" id="MobiDB-lite"/>
    </source>
</evidence>
<feature type="domain" description="DUF7159" evidence="3">
    <location>
        <begin position="2"/>
        <end position="228"/>
    </location>
</feature>
<feature type="compositionally biased region" description="Pro residues" evidence="1">
    <location>
        <begin position="398"/>
        <end position="414"/>
    </location>
</feature>
<dbReference type="eggNOG" id="ENOG5030I1M">
    <property type="taxonomic scope" value="Bacteria"/>
</dbReference>
<reference evidence="4 5" key="1">
    <citation type="submission" date="2012-06" db="EMBL/GenBank/DDBJ databases">
        <title>Complete sequence of chromosome of Mycobacterium chubuense NBB4.</title>
        <authorList>
            <consortium name="US DOE Joint Genome Institute"/>
            <person name="Lucas S."/>
            <person name="Han J."/>
            <person name="Lapidus A."/>
            <person name="Cheng J.-F."/>
            <person name="Goodwin L."/>
            <person name="Pitluck S."/>
            <person name="Peters L."/>
            <person name="Mikhailova N."/>
            <person name="Teshima H."/>
            <person name="Detter J.C."/>
            <person name="Han C."/>
            <person name="Tapia R."/>
            <person name="Land M."/>
            <person name="Hauser L."/>
            <person name="Kyrpides N."/>
            <person name="Ivanova N."/>
            <person name="Pagani I."/>
            <person name="Mattes T."/>
            <person name="Holmes A."/>
            <person name="Rutledge P."/>
            <person name="Paulsen I."/>
            <person name="Coleman N."/>
            <person name="Woyke T."/>
        </authorList>
    </citation>
    <scope>NUCLEOTIDE SEQUENCE [LARGE SCALE GENOMIC DNA]</scope>
    <source>
        <strain evidence="4 5">NBB4</strain>
    </source>
</reference>
<dbReference type="RefSeq" id="WP_014816099.1">
    <property type="nucleotide sequence ID" value="NC_018027.1"/>
</dbReference>
<dbReference type="EMBL" id="CP003053">
    <property type="protein sequence ID" value="AFM17622.1"/>
    <property type="molecule type" value="Genomic_DNA"/>
</dbReference>
<dbReference type="HOGENOM" id="CLU_019822_1_0_11"/>
<dbReference type="PATRIC" id="fig|710421.3.peg.2852"/>
<dbReference type="Proteomes" id="UP000006057">
    <property type="component" value="Chromosome"/>
</dbReference>
<evidence type="ECO:0000313" key="5">
    <source>
        <dbReference type="Proteomes" id="UP000006057"/>
    </source>
</evidence>
<dbReference type="STRING" id="710421.Mycch_2861"/>
<sequence>MDTVLGLSVTPSSVGLVLVEGQDADGVAVDGERFELPRRGSAGAVATSEQAAAAVVRTEALAADRGQRVQSIGVTWSDDADTEASLLLKSLSASGYDNIVPVRLSEATDALARGIADVMGYRTTAVCVIEPEQLMALVVATDEGAVQTAVNHSVVTEEDLIGWLSAVFTRADWEPEALVLVGSGEDLDGLAPLLEEALSVPVFSPAEAQLALARGAALACAQTGEFDPWTADAGPPETGPSAGRRFDRLLRVGPAALLVAGVVAFVASVSAALGLLFVPDRPAPVVRSSADTSVPVPAAVPAQPPVPVPAAPMPDAGAADVPEVAPEPEPAEQAPEPAPVPDAPPAADVSPAADVAPPPVDVPPPVPPAAATVPPVPQERPGLLQRIRDRLSGMHDNPAPPVGPAPAPAMLPSQ</sequence>
<dbReference type="KEGG" id="mcb:Mycch_2861"/>
<proteinExistence type="predicted"/>
<organism evidence="4 5">
    <name type="scientific">Mycolicibacterium chubuense (strain NBB4)</name>
    <name type="common">Mycobacterium chubuense</name>
    <dbReference type="NCBI Taxonomy" id="710421"/>
    <lineage>
        <taxon>Bacteria</taxon>
        <taxon>Bacillati</taxon>
        <taxon>Actinomycetota</taxon>
        <taxon>Actinomycetes</taxon>
        <taxon>Mycobacteriales</taxon>
        <taxon>Mycobacteriaceae</taxon>
        <taxon>Mycolicibacterium</taxon>
    </lineage>
</organism>